<gene>
    <name evidence="1" type="ORF">SAY86_000318</name>
</gene>
<protein>
    <submittedName>
        <fullName evidence="1">Uncharacterized protein</fullName>
    </submittedName>
</protein>
<name>A0AAN7RGI7_TRANT</name>
<organism evidence="1 2">
    <name type="scientific">Trapa natans</name>
    <name type="common">Water chestnut</name>
    <dbReference type="NCBI Taxonomy" id="22666"/>
    <lineage>
        <taxon>Eukaryota</taxon>
        <taxon>Viridiplantae</taxon>
        <taxon>Streptophyta</taxon>
        <taxon>Embryophyta</taxon>
        <taxon>Tracheophyta</taxon>
        <taxon>Spermatophyta</taxon>
        <taxon>Magnoliopsida</taxon>
        <taxon>eudicotyledons</taxon>
        <taxon>Gunneridae</taxon>
        <taxon>Pentapetalae</taxon>
        <taxon>rosids</taxon>
        <taxon>malvids</taxon>
        <taxon>Myrtales</taxon>
        <taxon>Lythraceae</taxon>
        <taxon>Trapa</taxon>
    </lineage>
</organism>
<evidence type="ECO:0000313" key="1">
    <source>
        <dbReference type="EMBL" id="KAK4802115.1"/>
    </source>
</evidence>
<proteinExistence type="predicted"/>
<evidence type="ECO:0000313" key="2">
    <source>
        <dbReference type="Proteomes" id="UP001346149"/>
    </source>
</evidence>
<dbReference type="AlphaFoldDB" id="A0AAN7RGI7"/>
<reference evidence="1 2" key="1">
    <citation type="journal article" date="2023" name="Hortic Res">
        <title>Pangenome of water caltrop reveals structural variations and asymmetric subgenome divergence after allopolyploidization.</title>
        <authorList>
            <person name="Zhang X."/>
            <person name="Chen Y."/>
            <person name="Wang L."/>
            <person name="Yuan Y."/>
            <person name="Fang M."/>
            <person name="Shi L."/>
            <person name="Lu R."/>
            <person name="Comes H.P."/>
            <person name="Ma Y."/>
            <person name="Chen Y."/>
            <person name="Huang G."/>
            <person name="Zhou Y."/>
            <person name="Zheng Z."/>
            <person name="Qiu Y."/>
        </authorList>
    </citation>
    <scope>NUCLEOTIDE SEQUENCE [LARGE SCALE GENOMIC DNA]</scope>
    <source>
        <strain evidence="1">F231</strain>
    </source>
</reference>
<sequence>MRKIPFRGFNLQVIRRASFISHGFYVALLDPDSEQSLIPSRMLPLSFRSVAGRVDCCYVYWTVRDSSHCVGLLPVSPILSLEKFRRGRSQWLDTDAGNAAKDSNWTVGHFAGRETPMLLSSHSGILAKPLELCDLIA</sequence>
<dbReference type="Proteomes" id="UP001346149">
    <property type="component" value="Unassembled WGS sequence"/>
</dbReference>
<keyword evidence="2" id="KW-1185">Reference proteome</keyword>
<comment type="caution">
    <text evidence="1">The sequence shown here is derived from an EMBL/GenBank/DDBJ whole genome shotgun (WGS) entry which is preliminary data.</text>
</comment>
<dbReference type="EMBL" id="JAXQNO010000002">
    <property type="protein sequence ID" value="KAK4802115.1"/>
    <property type="molecule type" value="Genomic_DNA"/>
</dbReference>
<accession>A0AAN7RGI7</accession>